<keyword evidence="1" id="KW-0853">WD repeat</keyword>
<feature type="repeat" description="WD" evidence="1">
    <location>
        <begin position="49"/>
        <end position="71"/>
    </location>
</feature>
<reference evidence="2 3" key="1">
    <citation type="journal article" date="2014" name="PLoS Genet.">
        <title>Analysis of the Phlebiopsis gigantea genome, transcriptome and secretome provides insight into its pioneer colonization strategies of wood.</title>
        <authorList>
            <person name="Hori C."/>
            <person name="Ishida T."/>
            <person name="Igarashi K."/>
            <person name="Samejima M."/>
            <person name="Suzuki H."/>
            <person name="Master E."/>
            <person name="Ferreira P."/>
            <person name="Ruiz-Duenas F.J."/>
            <person name="Held B."/>
            <person name="Canessa P."/>
            <person name="Larrondo L.F."/>
            <person name="Schmoll M."/>
            <person name="Druzhinina I.S."/>
            <person name="Kubicek C.P."/>
            <person name="Gaskell J.A."/>
            <person name="Kersten P."/>
            <person name="St John F."/>
            <person name="Glasner J."/>
            <person name="Sabat G."/>
            <person name="Splinter BonDurant S."/>
            <person name="Syed K."/>
            <person name="Yadav J."/>
            <person name="Mgbeahuruike A.C."/>
            <person name="Kovalchuk A."/>
            <person name="Asiegbu F.O."/>
            <person name="Lackner G."/>
            <person name="Hoffmeister D."/>
            <person name="Rencoret J."/>
            <person name="Gutierrez A."/>
            <person name="Sun H."/>
            <person name="Lindquist E."/>
            <person name="Barry K."/>
            <person name="Riley R."/>
            <person name="Grigoriev I.V."/>
            <person name="Henrissat B."/>
            <person name="Kues U."/>
            <person name="Berka R.M."/>
            <person name="Martinez A.T."/>
            <person name="Covert S.F."/>
            <person name="Blanchette R.A."/>
            <person name="Cullen D."/>
        </authorList>
    </citation>
    <scope>NUCLEOTIDE SEQUENCE [LARGE SCALE GENOMIC DNA]</scope>
    <source>
        <strain evidence="2 3">11061_1 CR5-6</strain>
    </source>
</reference>
<accession>A0A0C3P4C1</accession>
<dbReference type="Gene3D" id="2.130.10.10">
    <property type="entry name" value="YVTN repeat-like/Quinoprotein amine dehydrogenase"/>
    <property type="match status" value="1"/>
</dbReference>
<dbReference type="HOGENOM" id="CLU_1396808_0_0_1"/>
<organism evidence="2 3">
    <name type="scientific">Phlebiopsis gigantea (strain 11061_1 CR5-6)</name>
    <name type="common">White-rot fungus</name>
    <name type="synonym">Peniophora gigantea</name>
    <dbReference type="NCBI Taxonomy" id="745531"/>
    <lineage>
        <taxon>Eukaryota</taxon>
        <taxon>Fungi</taxon>
        <taxon>Dikarya</taxon>
        <taxon>Basidiomycota</taxon>
        <taxon>Agaricomycotina</taxon>
        <taxon>Agaricomycetes</taxon>
        <taxon>Polyporales</taxon>
        <taxon>Phanerochaetaceae</taxon>
        <taxon>Phlebiopsis</taxon>
    </lineage>
</organism>
<dbReference type="Pfam" id="PF00400">
    <property type="entry name" value="WD40"/>
    <property type="match status" value="1"/>
</dbReference>
<dbReference type="InterPro" id="IPR036322">
    <property type="entry name" value="WD40_repeat_dom_sf"/>
</dbReference>
<protein>
    <submittedName>
        <fullName evidence="2">Uncharacterized protein</fullName>
    </submittedName>
</protein>
<name>A0A0C3P4C1_PHLG1</name>
<dbReference type="OrthoDB" id="1897642at2759"/>
<dbReference type="PANTHER" id="PTHR47232:SF1">
    <property type="entry name" value="TRANSDUCIN FAMILY PROTEIN _ WD-40 REPEAT FAMILY PROTEIN"/>
    <property type="match status" value="1"/>
</dbReference>
<proteinExistence type="predicted"/>
<dbReference type="Proteomes" id="UP000053257">
    <property type="component" value="Unassembled WGS sequence"/>
</dbReference>
<dbReference type="InterPro" id="IPR001680">
    <property type="entry name" value="WD40_rpt"/>
</dbReference>
<dbReference type="PANTHER" id="PTHR47232">
    <property type="entry name" value="TRANSDUCIN FAMILY PROTEIN / WD-40 REPEAT FAMILY PROTEIN"/>
    <property type="match status" value="1"/>
</dbReference>
<sequence>MFVTGGRDHRVHAWTIPEDPTKTSAQEISIKHTAMVQSLLPIRDTSHKLVTAGADCRVNIWDFASTRVVNTFKVSNSVFHLHSATIPYCTLLEVAHRELQFEIRDHRLVPVHPVVRFGFNAEALQSRFVRGDVDGHNFACGDREGNIRVWDIRQANKEAAMIPCFPEHRTMDIAFRRGDIVACSDDFRVKILRKA</sequence>
<evidence type="ECO:0000313" key="3">
    <source>
        <dbReference type="Proteomes" id="UP000053257"/>
    </source>
</evidence>
<evidence type="ECO:0000256" key="1">
    <source>
        <dbReference type="PROSITE-ProRule" id="PRU00221"/>
    </source>
</evidence>
<dbReference type="InterPro" id="IPR015943">
    <property type="entry name" value="WD40/YVTN_repeat-like_dom_sf"/>
</dbReference>
<dbReference type="AlphaFoldDB" id="A0A0C3P4C1"/>
<dbReference type="SUPFAM" id="SSF50978">
    <property type="entry name" value="WD40 repeat-like"/>
    <property type="match status" value="1"/>
</dbReference>
<evidence type="ECO:0000313" key="2">
    <source>
        <dbReference type="EMBL" id="KIP12819.1"/>
    </source>
</evidence>
<dbReference type="PROSITE" id="PS50082">
    <property type="entry name" value="WD_REPEATS_2"/>
    <property type="match status" value="1"/>
</dbReference>
<dbReference type="STRING" id="745531.A0A0C3P4C1"/>
<gene>
    <name evidence="2" type="ORF">PHLGIDRAFT_136398</name>
</gene>
<keyword evidence="3" id="KW-1185">Reference proteome</keyword>
<dbReference type="SMART" id="SM00320">
    <property type="entry name" value="WD40"/>
    <property type="match status" value="2"/>
</dbReference>
<dbReference type="EMBL" id="KN840438">
    <property type="protein sequence ID" value="KIP12819.1"/>
    <property type="molecule type" value="Genomic_DNA"/>
</dbReference>